<name>A0AAN1VZI8_9PROT</name>
<organism evidence="5 6">
    <name type="scientific">Ferrigenium kumadai</name>
    <dbReference type="NCBI Taxonomy" id="1682490"/>
    <lineage>
        <taxon>Bacteria</taxon>
        <taxon>Pseudomonadati</taxon>
        <taxon>Pseudomonadota</taxon>
        <taxon>Betaproteobacteria</taxon>
        <taxon>Nitrosomonadales</taxon>
        <taxon>Gallionellaceae</taxon>
        <taxon>Ferrigenium</taxon>
    </lineage>
</organism>
<dbReference type="Gene3D" id="1.10.10.60">
    <property type="entry name" value="Homeodomain-like"/>
    <property type="match status" value="2"/>
</dbReference>
<evidence type="ECO:0000259" key="4">
    <source>
        <dbReference type="PROSITE" id="PS01124"/>
    </source>
</evidence>
<keyword evidence="6" id="KW-1185">Reference proteome</keyword>
<reference evidence="5 6" key="1">
    <citation type="submission" date="2019-03" db="EMBL/GenBank/DDBJ databases">
        <title>Complete genome sequence of Ferrigenium kumadai strain An22, a microaerophilic iron-oxidizing bacterium isolated from a paddy field soil.</title>
        <authorList>
            <person name="Watanabe T."/>
            <person name="Asakawa S."/>
        </authorList>
    </citation>
    <scope>NUCLEOTIDE SEQUENCE [LARGE SCALE GENOMIC DNA]</scope>
    <source>
        <strain evidence="5 6">An22</strain>
    </source>
</reference>
<evidence type="ECO:0000313" key="5">
    <source>
        <dbReference type="EMBL" id="BBI99469.1"/>
    </source>
</evidence>
<evidence type="ECO:0000256" key="2">
    <source>
        <dbReference type="ARBA" id="ARBA00023125"/>
    </source>
</evidence>
<keyword evidence="2" id="KW-0238">DNA-binding</keyword>
<gene>
    <name evidence="5" type="ORF">FGKAn22_11620</name>
</gene>
<feature type="domain" description="HTH araC/xylS-type" evidence="4">
    <location>
        <begin position="201"/>
        <end position="301"/>
    </location>
</feature>
<accession>A0AAN1VZI8</accession>
<dbReference type="InterPro" id="IPR050204">
    <property type="entry name" value="AraC_XylS_family_regulators"/>
</dbReference>
<dbReference type="EMBL" id="AP019536">
    <property type="protein sequence ID" value="BBI99469.1"/>
    <property type="molecule type" value="Genomic_DNA"/>
</dbReference>
<dbReference type="AlphaFoldDB" id="A0AAN1VZI8"/>
<proteinExistence type="predicted"/>
<dbReference type="GO" id="GO:0043565">
    <property type="term" value="F:sequence-specific DNA binding"/>
    <property type="evidence" value="ECO:0007669"/>
    <property type="project" value="InterPro"/>
</dbReference>
<keyword evidence="3" id="KW-0804">Transcription</keyword>
<sequence>MTKPTIPQPFDDFLRHLHLGAEVFYVGQLCDAWHMPTAGGDATTFHLVCHGKAWIHLPNQPEPTLMRAGDISFFPHDAAHAISGLRHVSPGQEFNLGRQVAFDERAAGTGLLCGHLRFPAHIRRLLLASLPDFMLIQPDRSPVGRQMRGLIELMSEEAKLNDLGATTVLDRLSDTLFLYVIRHVLHLDPKLSPLFAALSDEHLRFAVSAFLDAPAETWTVERMAKLACQSRSTFTERFTQFIKMTPMEFVATWRMQLAMGMLAEKDANMLDVALRCGYESEAAFRKAFKRIIGIPPGKARN</sequence>
<dbReference type="PROSITE" id="PS00041">
    <property type="entry name" value="HTH_ARAC_FAMILY_1"/>
    <property type="match status" value="1"/>
</dbReference>
<dbReference type="Pfam" id="PF12833">
    <property type="entry name" value="HTH_18"/>
    <property type="match status" value="1"/>
</dbReference>
<dbReference type="InterPro" id="IPR018060">
    <property type="entry name" value="HTH_AraC"/>
</dbReference>
<dbReference type="GO" id="GO:0003700">
    <property type="term" value="F:DNA-binding transcription factor activity"/>
    <property type="evidence" value="ECO:0007669"/>
    <property type="project" value="InterPro"/>
</dbReference>
<keyword evidence="1" id="KW-0805">Transcription regulation</keyword>
<dbReference type="InterPro" id="IPR032783">
    <property type="entry name" value="AraC_lig"/>
</dbReference>
<dbReference type="InterPro" id="IPR009057">
    <property type="entry name" value="Homeodomain-like_sf"/>
</dbReference>
<dbReference type="Pfam" id="PF12852">
    <property type="entry name" value="Cupin_6"/>
    <property type="match status" value="1"/>
</dbReference>
<dbReference type="InterPro" id="IPR018062">
    <property type="entry name" value="HTH_AraC-typ_CS"/>
</dbReference>
<protein>
    <submittedName>
        <fullName evidence="5">Transcriptional regulator</fullName>
    </submittedName>
</protein>
<dbReference type="KEGG" id="fku:FGKAn22_11620"/>
<dbReference type="PANTHER" id="PTHR46796:SF7">
    <property type="entry name" value="ARAC FAMILY TRANSCRIPTIONAL REGULATOR"/>
    <property type="match status" value="1"/>
</dbReference>
<evidence type="ECO:0000256" key="1">
    <source>
        <dbReference type="ARBA" id="ARBA00023015"/>
    </source>
</evidence>
<dbReference type="RefSeq" id="WP_212787044.1">
    <property type="nucleotide sequence ID" value="NZ_AP019536.1"/>
</dbReference>
<dbReference type="PROSITE" id="PS01124">
    <property type="entry name" value="HTH_ARAC_FAMILY_2"/>
    <property type="match status" value="1"/>
</dbReference>
<dbReference type="SMART" id="SM00342">
    <property type="entry name" value="HTH_ARAC"/>
    <property type="match status" value="1"/>
</dbReference>
<dbReference type="PANTHER" id="PTHR46796">
    <property type="entry name" value="HTH-TYPE TRANSCRIPTIONAL ACTIVATOR RHAS-RELATED"/>
    <property type="match status" value="1"/>
</dbReference>
<evidence type="ECO:0000256" key="3">
    <source>
        <dbReference type="ARBA" id="ARBA00023163"/>
    </source>
</evidence>
<dbReference type="SUPFAM" id="SSF46689">
    <property type="entry name" value="Homeodomain-like"/>
    <property type="match status" value="2"/>
</dbReference>
<dbReference type="Proteomes" id="UP001319121">
    <property type="component" value="Chromosome"/>
</dbReference>
<evidence type="ECO:0000313" key="6">
    <source>
        <dbReference type="Proteomes" id="UP001319121"/>
    </source>
</evidence>